<dbReference type="Pfam" id="PF03799">
    <property type="entry name" value="FtsQ_DivIB_C"/>
    <property type="match status" value="1"/>
</dbReference>
<dbReference type="InterPro" id="IPR034746">
    <property type="entry name" value="POTRA"/>
</dbReference>
<evidence type="ECO:0000256" key="5">
    <source>
        <dbReference type="ARBA" id="ARBA00022692"/>
    </source>
</evidence>
<evidence type="ECO:0000256" key="7">
    <source>
        <dbReference type="ARBA" id="ARBA00023136"/>
    </source>
</evidence>
<dbReference type="PANTHER" id="PTHR35851:SF1">
    <property type="entry name" value="CELL DIVISION PROTEIN FTSQ"/>
    <property type="match status" value="1"/>
</dbReference>
<evidence type="ECO:0000256" key="8">
    <source>
        <dbReference type="ARBA" id="ARBA00023306"/>
    </source>
</evidence>
<dbReference type="PANTHER" id="PTHR35851">
    <property type="entry name" value="CELL DIVISION PROTEIN FTSQ"/>
    <property type="match status" value="1"/>
</dbReference>
<dbReference type="PROSITE" id="PS51779">
    <property type="entry name" value="POTRA"/>
    <property type="match status" value="1"/>
</dbReference>
<comment type="subunit">
    <text evidence="9">Part of a complex composed of FtsB, FtsL and FtsQ.</text>
</comment>
<evidence type="ECO:0000256" key="4">
    <source>
        <dbReference type="ARBA" id="ARBA00022618"/>
    </source>
</evidence>
<keyword evidence="7 9" id="KW-0472">Membrane</keyword>
<keyword evidence="8 9" id="KW-0131">Cell cycle</keyword>
<dbReference type="EMBL" id="CP011412">
    <property type="protein sequence ID" value="AKH20534.1"/>
    <property type="molecule type" value="Genomic_DNA"/>
</dbReference>
<dbReference type="InterPro" id="IPR013685">
    <property type="entry name" value="POTRA_FtsQ_type"/>
</dbReference>
<protein>
    <recommendedName>
        <fullName evidence="9">Cell division protein FtsQ</fullName>
    </recommendedName>
</protein>
<dbReference type="GO" id="GO:0043093">
    <property type="term" value="P:FtsZ-dependent cytokinesis"/>
    <property type="evidence" value="ECO:0007669"/>
    <property type="project" value="UniProtKB-UniRule"/>
</dbReference>
<dbReference type="Pfam" id="PF08478">
    <property type="entry name" value="POTRA_1"/>
    <property type="match status" value="1"/>
</dbReference>
<dbReference type="InterPro" id="IPR045335">
    <property type="entry name" value="FtsQ_C_sf"/>
</dbReference>
<evidence type="ECO:0000256" key="9">
    <source>
        <dbReference type="HAMAP-Rule" id="MF_00911"/>
    </source>
</evidence>
<keyword evidence="4 9" id="KW-0132">Cell division</keyword>
<comment type="subcellular location">
    <subcellularLocation>
        <location evidence="9">Cell inner membrane</location>
        <topology evidence="9">Single-pass type II membrane protein</topology>
    </subcellularLocation>
    <subcellularLocation>
        <location evidence="1">Membrane</location>
    </subcellularLocation>
    <text evidence="9">Localizes to the division septum.</text>
</comment>
<dbReference type="HAMAP" id="MF_00911">
    <property type="entry name" value="FtsQ_subfam"/>
    <property type="match status" value="1"/>
</dbReference>
<dbReference type="Gene3D" id="3.40.50.11690">
    <property type="entry name" value="Cell division protein FtsQ/DivIB"/>
    <property type="match status" value="1"/>
</dbReference>
<evidence type="ECO:0000256" key="2">
    <source>
        <dbReference type="ARBA" id="ARBA00022475"/>
    </source>
</evidence>
<evidence type="ECO:0000256" key="1">
    <source>
        <dbReference type="ARBA" id="ARBA00004370"/>
    </source>
</evidence>
<dbReference type="GO" id="GO:0032153">
    <property type="term" value="C:cell division site"/>
    <property type="evidence" value="ECO:0007669"/>
    <property type="project" value="UniProtKB-UniRule"/>
</dbReference>
<dbReference type="KEGG" id="seds:AAY24_09410"/>
<dbReference type="GO" id="GO:0090529">
    <property type="term" value="P:cell septum assembly"/>
    <property type="evidence" value="ECO:0007669"/>
    <property type="project" value="InterPro"/>
</dbReference>
<evidence type="ECO:0000259" key="10">
    <source>
        <dbReference type="PROSITE" id="PS51779"/>
    </source>
</evidence>
<evidence type="ECO:0000313" key="12">
    <source>
        <dbReference type="Proteomes" id="UP000034410"/>
    </source>
</evidence>
<keyword evidence="5 9" id="KW-0812">Transmembrane</keyword>
<reference evidence="11 12" key="1">
    <citation type="journal article" date="2015" name="Genome Announc.">
        <title>Complete Genome Sequence of Sedimenticola thiotaurini Strain SIP-G1, a Polyphosphate- and Polyhydroxyalkanoate-Accumulating Sulfur-Oxidizing Gammaproteobacterium Isolated from Salt Marsh Sediments.</title>
        <authorList>
            <person name="Flood B.E."/>
            <person name="Jones D.S."/>
            <person name="Bailey J.V."/>
        </authorList>
    </citation>
    <scope>NUCLEOTIDE SEQUENCE [LARGE SCALE GENOMIC DNA]</scope>
    <source>
        <strain evidence="11 12">SIP-G1</strain>
    </source>
</reference>
<evidence type="ECO:0000313" key="11">
    <source>
        <dbReference type="EMBL" id="AKH20534.1"/>
    </source>
</evidence>
<feature type="domain" description="POTRA" evidence="10">
    <location>
        <begin position="55"/>
        <end position="124"/>
    </location>
</feature>
<proteinExistence type="inferred from homology"/>
<keyword evidence="6 9" id="KW-1133">Transmembrane helix</keyword>
<keyword evidence="12" id="KW-1185">Reference proteome</keyword>
<evidence type="ECO:0000256" key="3">
    <source>
        <dbReference type="ARBA" id="ARBA00022519"/>
    </source>
</evidence>
<organism evidence="11 12">
    <name type="scientific">Sedimenticola thiotaurini</name>
    <dbReference type="NCBI Taxonomy" id="1543721"/>
    <lineage>
        <taxon>Bacteria</taxon>
        <taxon>Pseudomonadati</taxon>
        <taxon>Pseudomonadota</taxon>
        <taxon>Gammaproteobacteria</taxon>
        <taxon>Chromatiales</taxon>
        <taxon>Sedimenticolaceae</taxon>
        <taxon>Sedimenticola</taxon>
    </lineage>
</organism>
<dbReference type="Proteomes" id="UP000034410">
    <property type="component" value="Chromosome"/>
</dbReference>
<dbReference type="Gene3D" id="3.10.20.310">
    <property type="entry name" value="membrane protein fhac"/>
    <property type="match status" value="1"/>
</dbReference>
<comment type="function">
    <text evidence="9">Essential cell division protein. May link together the upstream cell division proteins, which are predominantly cytoplasmic, with the downstream cell division proteins, which are predominantly periplasmic. May control correct divisome assembly.</text>
</comment>
<dbReference type="InterPro" id="IPR026579">
    <property type="entry name" value="FtsQ"/>
</dbReference>
<sequence length="256" mass="29179">MAIQPRKGPAKKRTVDTASARSPQMVRWMSAVVVLSLFAGLGTWGVMTLRDPAVLPLKVVRIDGKLKNLDRRALEQAVGGVVDGNFFTVDLDVVRAAALKLPWVDQVTVRRIWPDTLNMWVEEQQPIARWGDKQLVNDRGDLFTPEPEALKVPLPRLSGPDDSAVEMVSRYQRMNRRFAALKLEIDRLIRDRRGAWTVGFKQGVELKLGHSETEARVERFVRLYPRLEQAEKRRVKRVDMRYANGVAVLWEEASKT</sequence>
<dbReference type="OrthoDB" id="9790370at2"/>
<gene>
    <name evidence="9" type="primary">ftsQ</name>
    <name evidence="11" type="ORF">AAY24_09410</name>
</gene>
<keyword evidence="3 9" id="KW-0997">Cell inner membrane</keyword>
<dbReference type="InterPro" id="IPR005548">
    <property type="entry name" value="Cell_div_FtsQ/DivIB_C"/>
</dbReference>
<keyword evidence="2 9" id="KW-1003">Cell membrane</keyword>
<dbReference type="GO" id="GO:0005886">
    <property type="term" value="C:plasma membrane"/>
    <property type="evidence" value="ECO:0007669"/>
    <property type="project" value="UniProtKB-SubCell"/>
</dbReference>
<evidence type="ECO:0000256" key="6">
    <source>
        <dbReference type="ARBA" id="ARBA00022989"/>
    </source>
</evidence>
<accession>A0A0F7JZ01</accession>
<name>A0A0F7JZ01_9GAMM</name>
<dbReference type="AlphaFoldDB" id="A0A0F7JZ01"/>
<comment type="similarity">
    <text evidence="9">Belongs to the FtsQ/DivIB family. FtsQ subfamily.</text>
</comment>